<reference evidence="7 8" key="1">
    <citation type="journal article" date="2023" name="BMC Biol.">
        <title>The compact genome of the sponge Oopsacas minuta (Hexactinellida) is lacking key metazoan core genes.</title>
        <authorList>
            <person name="Santini S."/>
            <person name="Schenkelaars Q."/>
            <person name="Jourda C."/>
            <person name="Duchesne M."/>
            <person name="Belahbib H."/>
            <person name="Rocher C."/>
            <person name="Selva M."/>
            <person name="Riesgo A."/>
            <person name="Vervoort M."/>
            <person name="Leys S.P."/>
            <person name="Kodjabachian L."/>
            <person name="Le Bivic A."/>
            <person name="Borchiellini C."/>
            <person name="Claverie J.M."/>
            <person name="Renard E."/>
        </authorList>
    </citation>
    <scope>NUCLEOTIDE SEQUENCE [LARGE SCALE GENOMIC DNA]</scope>
    <source>
        <strain evidence="7">SPO-2</strain>
    </source>
</reference>
<dbReference type="AlphaFoldDB" id="A0AAV7KGV0"/>
<dbReference type="InterPro" id="IPR048664">
    <property type="entry name" value="INI1_DNA-bd"/>
</dbReference>
<dbReference type="Pfam" id="PF21459">
    <property type="entry name" value="INI1_DNA-bd"/>
    <property type="match status" value="1"/>
</dbReference>
<evidence type="ECO:0000256" key="3">
    <source>
        <dbReference type="ARBA" id="ARBA00023015"/>
    </source>
</evidence>
<protein>
    <submittedName>
        <fullName evidence="7">SWI/SNF-related matrix-associated actin-dependent regulator of chromatin subfamily B member 1-like isoform X1</fullName>
    </submittedName>
</protein>
<dbReference type="GO" id="GO:0006338">
    <property type="term" value="P:chromatin remodeling"/>
    <property type="evidence" value="ECO:0007669"/>
    <property type="project" value="InterPro"/>
</dbReference>
<evidence type="ECO:0000256" key="1">
    <source>
        <dbReference type="ARBA" id="ARBA00004123"/>
    </source>
</evidence>
<keyword evidence="4" id="KW-0804">Transcription</keyword>
<comment type="caution">
    <text evidence="7">The sequence shown here is derived from an EMBL/GenBank/DDBJ whole genome shotgun (WGS) entry which is preliminary data.</text>
</comment>
<evidence type="ECO:0000256" key="2">
    <source>
        <dbReference type="ARBA" id="ARBA00010239"/>
    </source>
</evidence>
<evidence type="ECO:0000313" key="8">
    <source>
        <dbReference type="Proteomes" id="UP001165289"/>
    </source>
</evidence>
<feature type="domain" description="SWI/SNF Subunit INI1 DNA binding" evidence="6">
    <location>
        <begin position="12"/>
        <end position="91"/>
    </location>
</feature>
<accession>A0AAV7KGV0</accession>
<keyword evidence="3" id="KW-0805">Transcription regulation</keyword>
<evidence type="ECO:0000259" key="6">
    <source>
        <dbReference type="Pfam" id="PF21459"/>
    </source>
</evidence>
<dbReference type="InterPro" id="IPR006939">
    <property type="entry name" value="SNF5"/>
</dbReference>
<dbReference type="Pfam" id="PF04855">
    <property type="entry name" value="SNF5"/>
    <property type="match status" value="1"/>
</dbReference>
<name>A0AAV7KGV0_9METZ</name>
<dbReference type="Proteomes" id="UP001165289">
    <property type="component" value="Unassembled WGS sequence"/>
</dbReference>
<comment type="subcellular location">
    <subcellularLocation>
        <location evidence="1">Nucleus</location>
    </subcellularLocation>
</comment>
<sequence>MNSQIYDLYGAKPQTFVLNPEEGELMLGSEVSNYLRIFRGTLYKKFPNLWKRGASQDERKVLRDLGFEYSVHTPFLALVKASEIEKIINGSELEFLSQTDIPLPEKLPIAHAHQIKTKRGTSLLSAMPNMSFHLDAVPCPTVVSRTRNNSKRVRTYPNAFDDLSITSYAEAAEQLEVLVPIRLDLEHEGIRVRDTFVWNKNEKIVTPEKFAEILCDDLDIPFHPFCSLIAMSIQSQCELHPIDSVMNDQDDRRVLINLNIHVGNMCLRDQFEWDLSNPDNCPEEFSKSLCAEKGLGGEFMTAIAYSIRGQLSWYYRTYPFSEARNVIENPFRSVQESEEWSPVTQALSDTEIDKRMRDQDRNTRRIRRLITTNPAF</sequence>
<dbReference type="EMBL" id="JAKMXF010000033">
    <property type="protein sequence ID" value="KAI6660552.1"/>
    <property type="molecule type" value="Genomic_DNA"/>
</dbReference>
<dbReference type="GO" id="GO:0000228">
    <property type="term" value="C:nuclear chromosome"/>
    <property type="evidence" value="ECO:0007669"/>
    <property type="project" value="InterPro"/>
</dbReference>
<comment type="similarity">
    <text evidence="2">Belongs to the SNF5 family.</text>
</comment>
<evidence type="ECO:0000256" key="5">
    <source>
        <dbReference type="ARBA" id="ARBA00023242"/>
    </source>
</evidence>
<keyword evidence="8" id="KW-1185">Reference proteome</keyword>
<proteinExistence type="inferred from homology"/>
<dbReference type="PANTHER" id="PTHR10019">
    <property type="entry name" value="SNF5"/>
    <property type="match status" value="1"/>
</dbReference>
<organism evidence="7 8">
    <name type="scientific">Oopsacas minuta</name>
    <dbReference type="NCBI Taxonomy" id="111878"/>
    <lineage>
        <taxon>Eukaryota</taxon>
        <taxon>Metazoa</taxon>
        <taxon>Porifera</taxon>
        <taxon>Hexactinellida</taxon>
        <taxon>Hexasterophora</taxon>
        <taxon>Lyssacinosida</taxon>
        <taxon>Leucopsacidae</taxon>
        <taxon>Oopsacas</taxon>
    </lineage>
</organism>
<dbReference type="CDD" id="cd21086">
    <property type="entry name" value="WH_NTD_SMARCB1"/>
    <property type="match status" value="1"/>
</dbReference>
<keyword evidence="5" id="KW-0539">Nucleus</keyword>
<evidence type="ECO:0000313" key="7">
    <source>
        <dbReference type="EMBL" id="KAI6660552.1"/>
    </source>
</evidence>
<evidence type="ECO:0000256" key="4">
    <source>
        <dbReference type="ARBA" id="ARBA00023163"/>
    </source>
</evidence>
<gene>
    <name evidence="7" type="ORF">LOD99_14136</name>
</gene>